<reference evidence="2" key="1">
    <citation type="journal article" date="2020" name="mSystems">
        <title>Genome- and Community-Level Interaction Insights into Carbon Utilization and Element Cycling Functions of Hydrothermarchaeota in Hydrothermal Sediment.</title>
        <authorList>
            <person name="Zhou Z."/>
            <person name="Liu Y."/>
            <person name="Xu W."/>
            <person name="Pan J."/>
            <person name="Luo Z.H."/>
            <person name="Li M."/>
        </authorList>
    </citation>
    <scope>NUCLEOTIDE SEQUENCE [LARGE SCALE GENOMIC DNA]</scope>
    <source>
        <strain evidence="2">SpSt-605</strain>
    </source>
</reference>
<evidence type="ECO:0000313" key="2">
    <source>
        <dbReference type="EMBL" id="HGV55184.1"/>
    </source>
</evidence>
<dbReference type="InterPro" id="IPR013603">
    <property type="entry name" value="TRASH_TR_C_prok"/>
</dbReference>
<proteinExistence type="predicted"/>
<name>A0A832GQ96_9BACT</name>
<sequence length="72" mass="8366">MPQRIREKRKNLSKCSWCGKLITAEPITVKTCCVNTPWYFCSNTCYKQFVVKWTKNQDALSKNKSSLKKGAF</sequence>
<comment type="caution">
    <text evidence="2">The sequence shown here is derived from an EMBL/GenBank/DDBJ whole genome shotgun (WGS) entry which is preliminary data.</text>
</comment>
<evidence type="ECO:0000259" key="1">
    <source>
        <dbReference type="Pfam" id="PF08394"/>
    </source>
</evidence>
<organism evidence="2">
    <name type="scientific">Caldimicrobium thiodismutans</name>
    <dbReference type="NCBI Taxonomy" id="1653476"/>
    <lineage>
        <taxon>Bacteria</taxon>
        <taxon>Pseudomonadati</taxon>
        <taxon>Thermodesulfobacteriota</taxon>
        <taxon>Thermodesulfobacteria</taxon>
        <taxon>Thermodesulfobacteriales</taxon>
        <taxon>Thermodesulfobacteriaceae</taxon>
        <taxon>Caldimicrobium</taxon>
    </lineage>
</organism>
<feature type="domain" description="TRASH transcription regulator C-terminal prokaryotic" evidence="1">
    <location>
        <begin position="14"/>
        <end position="56"/>
    </location>
</feature>
<dbReference type="EMBL" id="DSZU01000064">
    <property type="protein sequence ID" value="HGV55184.1"/>
    <property type="molecule type" value="Genomic_DNA"/>
</dbReference>
<gene>
    <name evidence="2" type="ORF">ENT73_03755</name>
</gene>
<protein>
    <submittedName>
        <fullName evidence="2">TRASH domain-containing protein</fullName>
    </submittedName>
</protein>
<dbReference type="Pfam" id="PF08394">
    <property type="entry name" value="Arc_trans_TRASH"/>
    <property type="match status" value="1"/>
</dbReference>
<dbReference type="AlphaFoldDB" id="A0A832GQ96"/>
<accession>A0A832GQ96</accession>